<proteinExistence type="predicted"/>
<protein>
    <submittedName>
        <fullName evidence="3">DUF362 domain-containing protein</fullName>
    </submittedName>
</protein>
<evidence type="ECO:0000259" key="2">
    <source>
        <dbReference type="Pfam" id="PF04015"/>
    </source>
</evidence>
<dbReference type="Proteomes" id="UP000623269">
    <property type="component" value="Unassembled WGS sequence"/>
</dbReference>
<reference evidence="3" key="1">
    <citation type="submission" date="2020-12" db="EMBL/GenBank/DDBJ databases">
        <title>M. sibirica DSM 26468T genome.</title>
        <authorList>
            <person name="Thieme N."/>
            <person name="Rettenmaier R."/>
            <person name="Zverlov V."/>
            <person name="Liebl W."/>
        </authorList>
    </citation>
    <scope>NUCLEOTIDE SEQUENCE</scope>
    <source>
        <strain evidence="3">DSM 26468</strain>
    </source>
</reference>
<comment type="caution">
    <text evidence="3">The sequence shown here is derived from an EMBL/GenBank/DDBJ whole genome shotgun (WGS) entry which is preliminary data.</text>
</comment>
<accession>A0A8J7HCA8</accession>
<feature type="transmembrane region" description="Helical" evidence="1">
    <location>
        <begin position="9"/>
        <end position="27"/>
    </location>
</feature>
<name>A0A8J7HCA8_9FIRM</name>
<dbReference type="Pfam" id="PF04015">
    <property type="entry name" value="DUF362"/>
    <property type="match status" value="1"/>
</dbReference>
<evidence type="ECO:0000313" key="4">
    <source>
        <dbReference type="Proteomes" id="UP000623269"/>
    </source>
</evidence>
<evidence type="ECO:0000256" key="1">
    <source>
        <dbReference type="SAM" id="Phobius"/>
    </source>
</evidence>
<keyword evidence="4" id="KW-1185">Reference proteome</keyword>
<dbReference type="RefSeq" id="WP_197661013.1">
    <property type="nucleotide sequence ID" value="NZ_JAEAGR010000006.1"/>
</dbReference>
<organism evidence="3 4">
    <name type="scientific">Mobilitalea sibirica</name>
    <dbReference type="NCBI Taxonomy" id="1462919"/>
    <lineage>
        <taxon>Bacteria</taxon>
        <taxon>Bacillati</taxon>
        <taxon>Bacillota</taxon>
        <taxon>Clostridia</taxon>
        <taxon>Lachnospirales</taxon>
        <taxon>Lachnospiraceae</taxon>
        <taxon>Mobilitalea</taxon>
    </lineage>
</organism>
<dbReference type="InterPro" id="IPR007160">
    <property type="entry name" value="DUF362"/>
</dbReference>
<keyword evidence="1" id="KW-0812">Transmembrane</keyword>
<dbReference type="EMBL" id="JAEAGR010000006">
    <property type="protein sequence ID" value="MBH1940792.1"/>
    <property type="molecule type" value="Genomic_DNA"/>
</dbReference>
<keyword evidence="1" id="KW-0472">Membrane</keyword>
<evidence type="ECO:0000313" key="3">
    <source>
        <dbReference type="EMBL" id="MBH1940792.1"/>
    </source>
</evidence>
<sequence length="385" mass="42222">MKKLNIKSIVIYTIILVFIFVAVREIIISKSDESSSSSPLENTLNAENTMEEVLDEQNLDEDNEEKETNVTIAETVSTVYDGLPQHVIDVMKKSIELPDPNPIVGVGRGTEFGEVTETAIQNAGGLGDVIEEGDVVLIKPNLCMNARPDTPTTTDYRVVQKVVEMVKEEGASKVIIAEGGFMGKNFSEAALQRNLYNTIEDVEFVNINDFGQEDCYALVTENSILGKELLVPKVYMEADKVITVAKLKTHFQPEAVVTLSIKNCYGAISSKLYGTSNKIGLHNMGFVETMIEINKIRRPDFAVIDGIIGGEGYGPVDNTPVESNIIFAGKDIAAVDTIALNFMGFELDQVPHVKAAGENNLGITDYDQIQVEGANIEEIKMSFDR</sequence>
<dbReference type="AlphaFoldDB" id="A0A8J7HCA8"/>
<keyword evidence="1" id="KW-1133">Transmembrane helix</keyword>
<feature type="domain" description="DUF362" evidence="2">
    <location>
        <begin position="136"/>
        <end position="340"/>
    </location>
</feature>
<gene>
    <name evidence="3" type="ORF">I5677_07820</name>
</gene>